<protein>
    <submittedName>
        <fullName evidence="2">Uncharacterized protein</fullName>
    </submittedName>
</protein>
<keyword evidence="1" id="KW-1133">Transmembrane helix</keyword>
<keyword evidence="3" id="KW-1185">Reference proteome</keyword>
<keyword evidence="1" id="KW-0472">Membrane</keyword>
<dbReference type="AlphaFoldDB" id="A0A4R1M7Q7"/>
<dbReference type="Proteomes" id="UP000294545">
    <property type="component" value="Unassembled WGS sequence"/>
</dbReference>
<dbReference type="OrthoDB" id="1957835at2"/>
<organism evidence="2 3">
    <name type="scientific">Natranaerovirga hydrolytica</name>
    <dbReference type="NCBI Taxonomy" id="680378"/>
    <lineage>
        <taxon>Bacteria</taxon>
        <taxon>Bacillati</taxon>
        <taxon>Bacillota</taxon>
        <taxon>Clostridia</taxon>
        <taxon>Lachnospirales</taxon>
        <taxon>Natranaerovirgaceae</taxon>
        <taxon>Natranaerovirga</taxon>
    </lineage>
</organism>
<evidence type="ECO:0000313" key="2">
    <source>
        <dbReference type="EMBL" id="TCK87965.1"/>
    </source>
</evidence>
<dbReference type="RefSeq" id="WP_132283273.1">
    <property type="nucleotide sequence ID" value="NZ_SMGQ01000017.1"/>
</dbReference>
<accession>A0A4R1M7Q7</accession>
<comment type="caution">
    <text evidence="2">The sequence shown here is derived from an EMBL/GenBank/DDBJ whole genome shotgun (WGS) entry which is preliminary data.</text>
</comment>
<keyword evidence="1" id="KW-0812">Transmembrane</keyword>
<reference evidence="2 3" key="1">
    <citation type="submission" date="2019-03" db="EMBL/GenBank/DDBJ databases">
        <title>Genomic Encyclopedia of Type Strains, Phase IV (KMG-IV): sequencing the most valuable type-strain genomes for metagenomic binning, comparative biology and taxonomic classification.</title>
        <authorList>
            <person name="Goeker M."/>
        </authorList>
    </citation>
    <scope>NUCLEOTIDE SEQUENCE [LARGE SCALE GENOMIC DNA]</scope>
    <source>
        <strain evidence="2 3">DSM 24176</strain>
    </source>
</reference>
<name>A0A4R1M7Q7_9FIRM</name>
<proteinExistence type="predicted"/>
<sequence length="79" mass="9340">MKRKQPLWLNIYLIFGILISFYALLKSYLDRKDLPPNVCPIENNNNIIFLGISLLVSYIIIAVAYDYLYKKRNNKEDDL</sequence>
<dbReference type="EMBL" id="SMGQ01000017">
    <property type="protein sequence ID" value="TCK87965.1"/>
    <property type="molecule type" value="Genomic_DNA"/>
</dbReference>
<feature type="transmembrane region" description="Helical" evidence="1">
    <location>
        <begin position="45"/>
        <end position="65"/>
    </location>
</feature>
<gene>
    <name evidence="2" type="ORF">EDC19_2612</name>
</gene>
<feature type="transmembrane region" description="Helical" evidence="1">
    <location>
        <begin position="7"/>
        <end position="25"/>
    </location>
</feature>
<evidence type="ECO:0000256" key="1">
    <source>
        <dbReference type="SAM" id="Phobius"/>
    </source>
</evidence>
<evidence type="ECO:0000313" key="3">
    <source>
        <dbReference type="Proteomes" id="UP000294545"/>
    </source>
</evidence>